<keyword evidence="2" id="KW-1185">Reference proteome</keyword>
<protein>
    <submittedName>
        <fullName evidence="1">Uncharacterized protein</fullName>
    </submittedName>
</protein>
<dbReference type="EMBL" id="WUPT01000005">
    <property type="protein sequence ID" value="MXQ09731.1"/>
    <property type="molecule type" value="Genomic_DNA"/>
</dbReference>
<dbReference type="RefSeq" id="WP_160765657.1">
    <property type="nucleotide sequence ID" value="NZ_WUPT01000005.1"/>
</dbReference>
<evidence type="ECO:0000313" key="2">
    <source>
        <dbReference type="Proteomes" id="UP000480350"/>
    </source>
</evidence>
<organism evidence="1 2">
    <name type="scientific">Kangsaoukella pontilimi</name>
    <dbReference type="NCBI Taxonomy" id="2691042"/>
    <lineage>
        <taxon>Bacteria</taxon>
        <taxon>Pseudomonadati</taxon>
        <taxon>Pseudomonadota</taxon>
        <taxon>Alphaproteobacteria</taxon>
        <taxon>Rhodobacterales</taxon>
        <taxon>Paracoccaceae</taxon>
        <taxon>Kangsaoukella</taxon>
    </lineage>
</organism>
<reference evidence="1 2" key="1">
    <citation type="submission" date="2019-12" db="EMBL/GenBank/DDBJ databases">
        <authorList>
            <person name="Lee S.D."/>
        </authorList>
    </citation>
    <scope>NUCLEOTIDE SEQUENCE [LARGE SCALE GENOMIC DNA]</scope>
    <source>
        <strain evidence="1 2">GH1-50</strain>
    </source>
</reference>
<gene>
    <name evidence="1" type="ORF">GQ651_17940</name>
</gene>
<reference evidence="1 2" key="2">
    <citation type="submission" date="2020-03" db="EMBL/GenBank/DDBJ databases">
        <title>Kangsaoukella pontilimi gen. nov., sp. nov., a new member of the family Rhodobacteraceae isolated from a tidal mudflat.</title>
        <authorList>
            <person name="Kim I.S."/>
        </authorList>
    </citation>
    <scope>NUCLEOTIDE SEQUENCE [LARGE SCALE GENOMIC DNA]</scope>
    <source>
        <strain evidence="1 2">GH1-50</strain>
    </source>
</reference>
<sequence>MTLEKILIFGFALAVFTTVTALSRDMVTDRKATQSGWKQDVQDLRDLAR</sequence>
<comment type="caution">
    <text evidence="1">The sequence shown here is derived from an EMBL/GenBank/DDBJ whole genome shotgun (WGS) entry which is preliminary data.</text>
</comment>
<accession>A0A7C9MFR3</accession>
<evidence type="ECO:0000313" key="1">
    <source>
        <dbReference type="EMBL" id="MXQ09731.1"/>
    </source>
</evidence>
<dbReference type="AlphaFoldDB" id="A0A7C9MFR3"/>
<proteinExistence type="predicted"/>
<name>A0A7C9MFR3_9RHOB</name>
<dbReference type="Proteomes" id="UP000480350">
    <property type="component" value="Unassembled WGS sequence"/>
</dbReference>